<dbReference type="SUPFAM" id="SSF89372">
    <property type="entry name" value="Fucose-specific lectin"/>
    <property type="match status" value="1"/>
</dbReference>
<accession>A0AAN8RIV2</accession>
<evidence type="ECO:0000313" key="1">
    <source>
        <dbReference type="EMBL" id="KAK6347619.1"/>
    </source>
</evidence>
<keyword evidence="2" id="KW-1185">Reference proteome</keyword>
<reference evidence="1 2" key="1">
    <citation type="submission" date="2019-10" db="EMBL/GenBank/DDBJ databases">
        <authorList>
            <person name="Palmer J.M."/>
        </authorList>
    </citation>
    <scope>NUCLEOTIDE SEQUENCE [LARGE SCALE GENOMIC DNA]</scope>
    <source>
        <strain evidence="1 2">TWF718</strain>
    </source>
</reference>
<organism evidence="1 2">
    <name type="scientific">Orbilia javanica</name>
    <dbReference type="NCBI Taxonomy" id="47235"/>
    <lineage>
        <taxon>Eukaryota</taxon>
        <taxon>Fungi</taxon>
        <taxon>Dikarya</taxon>
        <taxon>Ascomycota</taxon>
        <taxon>Pezizomycotina</taxon>
        <taxon>Orbiliomycetes</taxon>
        <taxon>Orbiliales</taxon>
        <taxon>Orbiliaceae</taxon>
        <taxon>Orbilia</taxon>
    </lineage>
</organism>
<sequence length="311" mass="34419">MDDVQQIAFCLSAQGAFVTEEEINLIHTGDDGITEEVWGQGTRELVKAEDVGYGAKIGAPAIYVRYSNQADEGYAGDGEDTSLGNEEKIIFAISPENQLIGFRYDFEEDEVWKEYPEIDAHNISVHENSGLSAAFCHDGLHVFFVEPTGRLQAARLVDSDWVLVDFPAAASASLGSALNADVSEEGVNLFYIGEDSALRYISRAHGSPDGWQDHPVDGIVFPSPTARFRAGRDPKNGQVEAYSLTEGALYHFSTNGEVLLLGQVGDSGQLTRVDNAQNIRWVIRNCRPRFHRTRLRAVYQYFTTRPQGMCF</sequence>
<protein>
    <submittedName>
        <fullName evidence="1">Uncharacterized protein</fullName>
    </submittedName>
</protein>
<dbReference type="EMBL" id="JAVHNR010000003">
    <property type="protein sequence ID" value="KAK6347619.1"/>
    <property type="molecule type" value="Genomic_DNA"/>
</dbReference>
<dbReference type="AlphaFoldDB" id="A0AAN8RIV2"/>
<dbReference type="Proteomes" id="UP001313282">
    <property type="component" value="Unassembled WGS sequence"/>
</dbReference>
<proteinExistence type="predicted"/>
<gene>
    <name evidence="1" type="ORF">TWF718_005458</name>
</gene>
<comment type="caution">
    <text evidence="1">The sequence shown here is derived from an EMBL/GenBank/DDBJ whole genome shotgun (WGS) entry which is preliminary data.</text>
</comment>
<evidence type="ECO:0000313" key="2">
    <source>
        <dbReference type="Proteomes" id="UP001313282"/>
    </source>
</evidence>
<name>A0AAN8RIV2_9PEZI</name>
<dbReference type="Gene3D" id="2.120.10.70">
    <property type="entry name" value="Fucose-specific lectin"/>
    <property type="match status" value="1"/>
</dbReference>